<dbReference type="SUPFAM" id="SSF46955">
    <property type="entry name" value="Putative DNA-binding domain"/>
    <property type="match status" value="1"/>
</dbReference>
<dbReference type="PRINTS" id="PR00040">
    <property type="entry name" value="HTHMERR"/>
</dbReference>
<dbReference type="RefSeq" id="WP_008915709.1">
    <property type="nucleotide sequence ID" value="NZ_CM001773.1"/>
</dbReference>
<dbReference type="EMBL" id="AKKN01000008">
    <property type="protein sequence ID" value="EKT57600.1"/>
    <property type="molecule type" value="Genomic_DNA"/>
</dbReference>
<proteinExistence type="predicted"/>
<dbReference type="Pfam" id="PF13411">
    <property type="entry name" value="MerR_1"/>
    <property type="match status" value="1"/>
</dbReference>
<evidence type="ECO:0000256" key="3">
    <source>
        <dbReference type="ARBA" id="ARBA00023163"/>
    </source>
</evidence>
<dbReference type="GO" id="GO:0003700">
    <property type="term" value="F:DNA-binding transcription factor activity"/>
    <property type="evidence" value="ECO:0007669"/>
    <property type="project" value="InterPro"/>
</dbReference>
<dbReference type="Gene3D" id="1.10.1660.10">
    <property type="match status" value="1"/>
</dbReference>
<dbReference type="InterPro" id="IPR000551">
    <property type="entry name" value="MerR-type_HTH_dom"/>
</dbReference>
<feature type="domain" description="HTH merR-type" evidence="4">
    <location>
        <begin position="1"/>
        <end position="69"/>
    </location>
</feature>
<evidence type="ECO:0000313" key="6">
    <source>
        <dbReference type="Proteomes" id="UP000010290"/>
    </source>
</evidence>
<keyword evidence="1" id="KW-0805">Transcription regulation</keyword>
<dbReference type="PATRIC" id="fig|1141660.3.peg.1892"/>
<organism evidence="5 6">
    <name type="scientific">Providencia sneebia DSM 19967</name>
    <dbReference type="NCBI Taxonomy" id="1141660"/>
    <lineage>
        <taxon>Bacteria</taxon>
        <taxon>Pseudomonadati</taxon>
        <taxon>Pseudomonadota</taxon>
        <taxon>Gammaproteobacteria</taxon>
        <taxon>Enterobacterales</taxon>
        <taxon>Morganellaceae</taxon>
        <taxon>Providencia</taxon>
    </lineage>
</organism>
<keyword evidence="6" id="KW-1185">Reference proteome</keyword>
<dbReference type="Proteomes" id="UP000010290">
    <property type="component" value="Chromosome"/>
</dbReference>
<dbReference type="PANTHER" id="PTHR30204:SF94">
    <property type="entry name" value="HEAVY METAL-DEPENDENT TRANSCRIPTIONAL REGULATOR HI_0293-RELATED"/>
    <property type="match status" value="1"/>
</dbReference>
<dbReference type="InterPro" id="IPR047057">
    <property type="entry name" value="MerR_fam"/>
</dbReference>
<reference evidence="5 6" key="1">
    <citation type="journal article" date="2012" name="BMC Genomics">
        <title>Comparative genomics of bacteria in the genus Providencia isolated from wild Drosophila melanogaster.</title>
        <authorList>
            <person name="Galac M.R."/>
            <person name="Lazzaro B.P."/>
        </authorList>
    </citation>
    <scope>NUCLEOTIDE SEQUENCE [LARGE SCALE GENOMIC DNA]</scope>
    <source>
        <strain evidence="5 6">DSM 19967</strain>
    </source>
</reference>
<dbReference type="GO" id="GO:0003677">
    <property type="term" value="F:DNA binding"/>
    <property type="evidence" value="ECO:0007669"/>
    <property type="project" value="UniProtKB-KW"/>
</dbReference>
<dbReference type="OrthoDB" id="9808480at2"/>
<name>K8WN39_9GAMM</name>
<dbReference type="PANTHER" id="PTHR30204">
    <property type="entry name" value="REDOX-CYCLING DRUG-SENSING TRANSCRIPTIONAL ACTIVATOR SOXR"/>
    <property type="match status" value="1"/>
</dbReference>
<accession>K8WN39</accession>
<dbReference type="HOGENOM" id="CLU_060077_2_3_6"/>
<keyword evidence="2" id="KW-0238">DNA-binding</keyword>
<dbReference type="SMART" id="SM00422">
    <property type="entry name" value="HTH_MERR"/>
    <property type="match status" value="1"/>
</dbReference>
<keyword evidence="3" id="KW-0804">Transcription</keyword>
<dbReference type="AlphaFoldDB" id="K8WN39"/>
<evidence type="ECO:0000256" key="2">
    <source>
        <dbReference type="ARBA" id="ARBA00023125"/>
    </source>
</evidence>
<comment type="caution">
    <text evidence="5">The sequence shown here is derived from an EMBL/GenBank/DDBJ whole genome shotgun (WGS) entry which is preliminary data.</text>
</comment>
<evidence type="ECO:0000256" key="1">
    <source>
        <dbReference type="ARBA" id="ARBA00023015"/>
    </source>
</evidence>
<dbReference type="PROSITE" id="PS50937">
    <property type="entry name" value="HTH_MERR_2"/>
    <property type="match status" value="1"/>
</dbReference>
<evidence type="ECO:0000313" key="5">
    <source>
        <dbReference type="EMBL" id="EKT57600.1"/>
    </source>
</evidence>
<dbReference type="InterPro" id="IPR009061">
    <property type="entry name" value="DNA-bd_dom_put_sf"/>
</dbReference>
<sequence length="131" mass="14870">MNIGEIARHTGISPSRIRFYERIGLLRTVKRKANGYRTYSDNDIAILKLIIAGQSAGFSLEDLNKLLPKEADQWEQGVLLDALYSKVKSIEALQEKLTESKKQLLSLIEQIETKPQDISCSENARRLLLKL</sequence>
<evidence type="ECO:0000259" key="4">
    <source>
        <dbReference type="PROSITE" id="PS50937"/>
    </source>
</evidence>
<gene>
    <name evidence="5" type="ORF">OO7_09475</name>
</gene>
<protein>
    <submittedName>
        <fullName evidence="5">MerR family transcriptional regulator</fullName>
    </submittedName>
</protein>
<dbReference type="PROSITE" id="PS00552">
    <property type="entry name" value="HTH_MERR_1"/>
    <property type="match status" value="1"/>
</dbReference>